<dbReference type="STRING" id="546871.SAMN04488543_2650"/>
<name>A0A1H1W781_9ACTN</name>
<dbReference type="OrthoDB" id="3711227at2"/>
<organism evidence="1 2">
    <name type="scientific">Friedmanniella luteola</name>
    <dbReference type="NCBI Taxonomy" id="546871"/>
    <lineage>
        <taxon>Bacteria</taxon>
        <taxon>Bacillati</taxon>
        <taxon>Actinomycetota</taxon>
        <taxon>Actinomycetes</taxon>
        <taxon>Propionibacteriales</taxon>
        <taxon>Nocardioidaceae</taxon>
        <taxon>Friedmanniella</taxon>
    </lineage>
</organism>
<evidence type="ECO:0000313" key="1">
    <source>
        <dbReference type="EMBL" id="SDS92346.1"/>
    </source>
</evidence>
<gene>
    <name evidence="1" type="ORF">SAMN04488543_2650</name>
</gene>
<sequence>MAVTDPSRLGCGRDIDEVWESLDEPPGPHERGCPFCQDARASLDGLAAAAAALTAADRDDPALHTSASVLDSIFSIARAEVRRGRRLPLVRLRDDELTAELTVSEQAVVGIVWATGDEMPGLQARRCAVELVDDPDSRPADDRVRVRIELGVSVTAGLAIPAAVAELRRRIVAEVDRQVGIEVVSVDLRVEDVHDV</sequence>
<accession>A0A1H1W781</accession>
<proteinExistence type="predicted"/>
<dbReference type="Proteomes" id="UP000199092">
    <property type="component" value="Chromosome I"/>
</dbReference>
<dbReference type="RefSeq" id="WP_157720480.1">
    <property type="nucleotide sequence ID" value="NZ_LT629749.1"/>
</dbReference>
<keyword evidence="2" id="KW-1185">Reference proteome</keyword>
<reference evidence="1 2" key="1">
    <citation type="submission" date="2016-10" db="EMBL/GenBank/DDBJ databases">
        <authorList>
            <person name="de Groot N.N."/>
        </authorList>
    </citation>
    <scope>NUCLEOTIDE SEQUENCE [LARGE SCALE GENOMIC DNA]</scope>
    <source>
        <strain evidence="1 2">DSM 21741</strain>
    </source>
</reference>
<protein>
    <recommendedName>
        <fullName evidence="3">Asp23 family, cell envelope-related function</fullName>
    </recommendedName>
</protein>
<evidence type="ECO:0008006" key="3">
    <source>
        <dbReference type="Google" id="ProtNLM"/>
    </source>
</evidence>
<evidence type="ECO:0000313" key="2">
    <source>
        <dbReference type="Proteomes" id="UP000199092"/>
    </source>
</evidence>
<dbReference type="AlphaFoldDB" id="A0A1H1W781"/>
<dbReference type="EMBL" id="LT629749">
    <property type="protein sequence ID" value="SDS92346.1"/>
    <property type="molecule type" value="Genomic_DNA"/>
</dbReference>